<reference evidence="3" key="1">
    <citation type="journal article" date="2022" name="Int. J. Mol. Sci.">
        <title>Draft Genome of Tanacetum Coccineum: Genomic Comparison of Closely Related Tanacetum-Family Plants.</title>
        <authorList>
            <person name="Yamashiro T."/>
            <person name="Shiraishi A."/>
            <person name="Nakayama K."/>
            <person name="Satake H."/>
        </authorList>
    </citation>
    <scope>NUCLEOTIDE SEQUENCE</scope>
</reference>
<proteinExistence type="predicted"/>
<evidence type="ECO:0000313" key="4">
    <source>
        <dbReference type="Proteomes" id="UP001151760"/>
    </source>
</evidence>
<evidence type="ECO:0000313" key="3">
    <source>
        <dbReference type="EMBL" id="GJS54489.1"/>
    </source>
</evidence>
<dbReference type="Proteomes" id="UP001151760">
    <property type="component" value="Unassembled WGS sequence"/>
</dbReference>
<keyword evidence="3" id="KW-0548">Nucleotidyltransferase</keyword>
<evidence type="ECO:0000256" key="1">
    <source>
        <dbReference type="SAM" id="MobiDB-lite"/>
    </source>
</evidence>
<feature type="compositionally biased region" description="Pro residues" evidence="1">
    <location>
        <begin position="222"/>
        <end position="236"/>
    </location>
</feature>
<dbReference type="EMBL" id="BQNB010008801">
    <property type="protein sequence ID" value="GJS54489.1"/>
    <property type="molecule type" value="Genomic_DNA"/>
</dbReference>
<keyword evidence="4" id="KW-1185">Reference proteome</keyword>
<evidence type="ECO:0000259" key="2">
    <source>
        <dbReference type="Pfam" id="PF03732"/>
    </source>
</evidence>
<dbReference type="Pfam" id="PF03732">
    <property type="entry name" value="Retrotrans_gag"/>
    <property type="match status" value="1"/>
</dbReference>
<keyword evidence="3" id="KW-0808">Transferase</keyword>
<sequence>MSSSTINYTTISSDYEEPSDTGSPGVIFYRYDGLSMHLVDPYAQLSPDYVPEPEYPEYLVPSDAEAPMEDQPLPDDVSPTSLSPGYVVDSDPEEDLYEDHKEDPADYPANGGDDDNDESSDDDDDDDDEEEEEEEEHLAPADSTALPVVDHVSSAKDIEAFKTDKSAPTLVPLPRRRMAKMSIRLLTPMSVTAEALIAEYASALTPPSPPLSPLSPLSSPLPQIPSPPIPLPSPPTNSPTYVKAPLGYRAARIRWGAASPSTHHPSEIPSPPMLLPSITHRDDLPEAGILLRKIACFTAPTGRFEVEESLSATVARQAGHTLAHKVDYGFIDTMDASICDYESRAMTAVGVVNERVMDLTNSRRIRDEDRLMAHIQHEHDMFRDLIRAAEKMPPKKRTTTTTTTTTLMTDAQLKALIAQGVVDALQKLKLTEPAKMVTTSMIQELVAEGRNKLLTVTHEVACRITWKELKKMMTNKYYLRGEIKKLKIKLWNLKVKGTDVLSYNQHFQELALMCDRMSPEESDEVEKYVCGLPDMIHGSVIASKPKTMQDAIEFATELMDQKICTLAKRQAENK</sequence>
<name>A0ABQ4WNL7_9ASTR</name>
<feature type="compositionally biased region" description="Acidic residues" evidence="1">
    <location>
        <begin position="112"/>
        <end position="136"/>
    </location>
</feature>
<gene>
    <name evidence="3" type="ORF">Tco_0627851</name>
</gene>
<feature type="region of interest" description="Disordered" evidence="1">
    <location>
        <begin position="1"/>
        <end position="25"/>
    </location>
</feature>
<feature type="region of interest" description="Disordered" evidence="1">
    <location>
        <begin position="205"/>
        <end position="236"/>
    </location>
</feature>
<organism evidence="3 4">
    <name type="scientific">Tanacetum coccineum</name>
    <dbReference type="NCBI Taxonomy" id="301880"/>
    <lineage>
        <taxon>Eukaryota</taxon>
        <taxon>Viridiplantae</taxon>
        <taxon>Streptophyta</taxon>
        <taxon>Embryophyta</taxon>
        <taxon>Tracheophyta</taxon>
        <taxon>Spermatophyta</taxon>
        <taxon>Magnoliopsida</taxon>
        <taxon>eudicotyledons</taxon>
        <taxon>Gunneridae</taxon>
        <taxon>Pentapetalae</taxon>
        <taxon>asterids</taxon>
        <taxon>campanulids</taxon>
        <taxon>Asterales</taxon>
        <taxon>Asteraceae</taxon>
        <taxon>Asteroideae</taxon>
        <taxon>Anthemideae</taxon>
        <taxon>Anthemidinae</taxon>
        <taxon>Tanacetum</taxon>
    </lineage>
</organism>
<reference evidence="3" key="2">
    <citation type="submission" date="2022-01" db="EMBL/GenBank/DDBJ databases">
        <authorList>
            <person name="Yamashiro T."/>
            <person name="Shiraishi A."/>
            <person name="Satake H."/>
            <person name="Nakayama K."/>
        </authorList>
    </citation>
    <scope>NUCLEOTIDE SEQUENCE</scope>
</reference>
<protein>
    <submittedName>
        <fullName evidence="3">Reverse transcriptase domain-containing protein</fullName>
    </submittedName>
</protein>
<comment type="caution">
    <text evidence="3">The sequence shown here is derived from an EMBL/GenBank/DDBJ whole genome shotgun (WGS) entry which is preliminary data.</text>
</comment>
<keyword evidence="3" id="KW-0695">RNA-directed DNA polymerase</keyword>
<accession>A0ABQ4WNL7</accession>
<feature type="domain" description="Retrotransposon gag" evidence="2">
    <location>
        <begin position="463"/>
        <end position="533"/>
    </location>
</feature>
<feature type="region of interest" description="Disordered" evidence="1">
    <location>
        <begin position="45"/>
        <end position="147"/>
    </location>
</feature>
<dbReference type="GO" id="GO:0003964">
    <property type="term" value="F:RNA-directed DNA polymerase activity"/>
    <property type="evidence" value="ECO:0007669"/>
    <property type="project" value="UniProtKB-KW"/>
</dbReference>
<feature type="compositionally biased region" description="Low complexity" evidence="1">
    <location>
        <begin position="1"/>
        <end position="13"/>
    </location>
</feature>
<dbReference type="InterPro" id="IPR005162">
    <property type="entry name" value="Retrotrans_gag_dom"/>
</dbReference>